<evidence type="ECO:0000313" key="3">
    <source>
        <dbReference type="Proteomes" id="UP000016088"/>
    </source>
</evidence>
<proteinExistence type="predicted"/>
<dbReference type="Proteomes" id="UP000016088">
    <property type="component" value="Unassembled WGS sequence"/>
</dbReference>
<evidence type="ECO:0000313" key="2">
    <source>
        <dbReference type="EMBL" id="EPX74923.1"/>
    </source>
</evidence>
<dbReference type="PANTHER" id="PTHR21575:SF12">
    <property type="entry name" value="PROTEIN HID1"/>
    <property type="match status" value="1"/>
</dbReference>
<dbReference type="VEuPathDB" id="FungiDB:SOCG_02402"/>
<feature type="compositionally biased region" description="Polar residues" evidence="1">
    <location>
        <begin position="603"/>
        <end position="612"/>
    </location>
</feature>
<organism evidence="2 3">
    <name type="scientific">Schizosaccharomyces octosporus (strain yFS286)</name>
    <name type="common">Fission yeast</name>
    <name type="synonym">Octosporomyces octosporus</name>
    <dbReference type="NCBI Taxonomy" id="483514"/>
    <lineage>
        <taxon>Eukaryota</taxon>
        <taxon>Fungi</taxon>
        <taxon>Dikarya</taxon>
        <taxon>Ascomycota</taxon>
        <taxon>Taphrinomycotina</taxon>
        <taxon>Schizosaccharomycetes</taxon>
        <taxon>Schizosaccharomycetales</taxon>
        <taxon>Schizosaccharomycetaceae</taxon>
        <taxon>Schizosaccharomyces</taxon>
    </lineage>
</organism>
<dbReference type="AlphaFoldDB" id="S9Q5J6"/>
<feature type="region of interest" description="Disordered" evidence="1">
    <location>
        <begin position="603"/>
        <end position="623"/>
    </location>
</feature>
<name>S9Q5J6_SCHOY</name>
<dbReference type="eggNOG" id="KOG2226">
    <property type="taxonomic scope" value="Eukaryota"/>
</dbReference>
<dbReference type="GO" id="GO:0016020">
    <property type="term" value="C:membrane"/>
    <property type="evidence" value="ECO:0007669"/>
    <property type="project" value="TreeGrafter"/>
</dbReference>
<accession>S9Q5J6</accession>
<dbReference type="HOGENOM" id="CLU_007392_0_0_1"/>
<dbReference type="OMA" id="VCPRPVC"/>
<dbReference type="OrthoDB" id="432953at2759"/>
<gene>
    <name evidence="2" type="ORF">SOCG_02402</name>
</gene>
<dbReference type="InterPro" id="IPR026705">
    <property type="entry name" value="Hid-1/Ecm30"/>
</dbReference>
<dbReference type="GO" id="GO:0005797">
    <property type="term" value="C:Golgi medial cisterna"/>
    <property type="evidence" value="ECO:0007669"/>
    <property type="project" value="TreeGrafter"/>
</dbReference>
<dbReference type="RefSeq" id="XP_013016349.1">
    <property type="nucleotide sequence ID" value="XM_013160895.1"/>
</dbReference>
<dbReference type="GeneID" id="25031379"/>
<sequence length="781" mass="89509">MGSQQSLLQLKSASLRLSEETNIPKVDHIWESFWSLPECLEEVLEHVSISDVRNALSKAPENIHTLIDILFKKLMTLQKFSEFSATANDTVTRYALNCMRVLTRLLPILFESPAGVHWFNRFMWSQQENKIPQGVSIVDTIVNYLFLINFTIPPFNEDSKGVNYCIWESGIACQSPLNKEASLMANSVEVLRLLLVLSSETYYTDFKRSSFCCSYIATHPNRRLSLCLICSLLNTTMRFNTLCWKPEFVPSNQFPLHMSLIENSLSVLLVLLSEYKLDCLPCFQTNVQPHNTKPTNNFSLLLSSLHSITDFRIIIDGISRLLYPPMQSDIPKKESLVMIDYYPMILLLSKLIIQFNKKFCLYLIETDCATDLFIFLIYLSFDERNFCHILNKKFQQQATLPTNMRVPFRDGSFADFTVIAFSILMHSMKDEHWDVMEIISASLCELSLSIKEINSSASKSLLGVFQAVSQPGFLVANENNYIILCNIVGAISNMLECHYSVNPFLTYTLVSCFKYIESLSMYSSDDILKLRESSNVQSLYWSLDGKTFPTKSLAIKLAAFRMVKEHRSPEFAEKAYKQGNSNVSSIVSDPKLKEEKQLLRTNSKPGNMTANVSHHPVNKSDSARLRPKLHEKLVEDLDTLKLQETKLNSKKPAKKLLTHAVDYDFKPTQRWWDSWWSKMNIQPLLNVVTALRQPLAEMKRRNCSTCEILSTIRNQTLSRVSKPFIPIYRDALWIERQLESNQAFVWTLIYDLDSPERQGYGIWTKTNGNSGAQTATKMSGL</sequence>
<reference evidence="2 3" key="1">
    <citation type="journal article" date="2011" name="Science">
        <title>Comparative functional genomics of the fission yeasts.</title>
        <authorList>
            <person name="Rhind N."/>
            <person name="Chen Z."/>
            <person name="Yassour M."/>
            <person name="Thompson D.A."/>
            <person name="Haas B.J."/>
            <person name="Habib N."/>
            <person name="Wapinski I."/>
            <person name="Roy S."/>
            <person name="Lin M.F."/>
            <person name="Heiman D.I."/>
            <person name="Young S.K."/>
            <person name="Furuya K."/>
            <person name="Guo Y."/>
            <person name="Pidoux A."/>
            <person name="Chen H.M."/>
            <person name="Robbertse B."/>
            <person name="Goldberg J.M."/>
            <person name="Aoki K."/>
            <person name="Bayne E.H."/>
            <person name="Berlin A.M."/>
            <person name="Desjardins C.A."/>
            <person name="Dobbs E."/>
            <person name="Dukaj L."/>
            <person name="Fan L."/>
            <person name="FitzGerald M.G."/>
            <person name="French C."/>
            <person name="Gujja S."/>
            <person name="Hansen K."/>
            <person name="Keifenheim D."/>
            <person name="Levin J.Z."/>
            <person name="Mosher R.A."/>
            <person name="Mueller C.A."/>
            <person name="Pfiffner J."/>
            <person name="Priest M."/>
            <person name="Russ C."/>
            <person name="Smialowska A."/>
            <person name="Swoboda P."/>
            <person name="Sykes S.M."/>
            <person name="Vaughn M."/>
            <person name="Vengrova S."/>
            <person name="Yoder R."/>
            <person name="Zeng Q."/>
            <person name="Allshire R."/>
            <person name="Baulcombe D."/>
            <person name="Birren B.W."/>
            <person name="Brown W."/>
            <person name="Ekwall K."/>
            <person name="Kellis M."/>
            <person name="Leatherwood J."/>
            <person name="Levin H."/>
            <person name="Margalit H."/>
            <person name="Martienssen R."/>
            <person name="Nieduszynski C.A."/>
            <person name="Spatafora J.W."/>
            <person name="Friedman N."/>
            <person name="Dalgaard J.Z."/>
            <person name="Baumann P."/>
            <person name="Niki H."/>
            <person name="Regev A."/>
            <person name="Nusbaum C."/>
        </authorList>
    </citation>
    <scope>NUCLEOTIDE SEQUENCE [LARGE SCALE GENOMIC DNA]</scope>
    <source>
        <strain evidence="3">yFS286</strain>
    </source>
</reference>
<dbReference type="EMBL" id="KE503206">
    <property type="protein sequence ID" value="EPX74923.1"/>
    <property type="molecule type" value="Genomic_DNA"/>
</dbReference>
<keyword evidence="3" id="KW-1185">Reference proteome</keyword>
<evidence type="ECO:0000256" key="1">
    <source>
        <dbReference type="SAM" id="MobiDB-lite"/>
    </source>
</evidence>
<dbReference type="PANTHER" id="PTHR21575">
    <property type="entry name" value="PROTEIN HID1"/>
    <property type="match status" value="1"/>
</dbReference>
<dbReference type="GO" id="GO:0000138">
    <property type="term" value="C:Golgi trans cisterna"/>
    <property type="evidence" value="ECO:0007669"/>
    <property type="project" value="TreeGrafter"/>
</dbReference>
<dbReference type="Pfam" id="PF12722">
    <property type="entry name" value="Hid1"/>
    <property type="match status" value="1"/>
</dbReference>
<protein>
    <submittedName>
        <fullName evidence="2">Dymeclin 1</fullName>
    </submittedName>
</protein>